<dbReference type="PROSITE" id="PS50878">
    <property type="entry name" value="RT_POL"/>
    <property type="match status" value="1"/>
</dbReference>
<dbReference type="AlphaFoldDB" id="A0A484LA62"/>
<dbReference type="EMBL" id="OOIL02001149">
    <property type="protein sequence ID" value="VFQ73141.1"/>
    <property type="molecule type" value="Genomic_DNA"/>
</dbReference>
<protein>
    <recommendedName>
        <fullName evidence="1">Reverse transcriptase domain-containing protein</fullName>
    </recommendedName>
</protein>
<dbReference type="SUPFAM" id="SSF56672">
    <property type="entry name" value="DNA/RNA polymerases"/>
    <property type="match status" value="1"/>
</dbReference>
<gene>
    <name evidence="2" type="ORF">CCAM_LOCUS14917</name>
</gene>
<proteinExistence type="predicted"/>
<dbReference type="PANTHER" id="PTHR31635:SF196">
    <property type="entry name" value="REVERSE TRANSCRIPTASE DOMAIN-CONTAINING PROTEIN-RELATED"/>
    <property type="match status" value="1"/>
</dbReference>
<reference evidence="2 3" key="1">
    <citation type="submission" date="2018-04" db="EMBL/GenBank/DDBJ databases">
        <authorList>
            <person name="Vogel A."/>
        </authorList>
    </citation>
    <scope>NUCLEOTIDE SEQUENCE [LARGE SCALE GENOMIC DNA]</scope>
</reference>
<evidence type="ECO:0000259" key="1">
    <source>
        <dbReference type="PROSITE" id="PS50878"/>
    </source>
</evidence>
<dbReference type="PANTHER" id="PTHR31635">
    <property type="entry name" value="REVERSE TRANSCRIPTASE DOMAIN-CONTAINING PROTEIN-RELATED"/>
    <property type="match status" value="1"/>
</dbReference>
<name>A0A484LA62_9ASTE</name>
<dbReference type="Proteomes" id="UP000595140">
    <property type="component" value="Unassembled WGS sequence"/>
</dbReference>
<dbReference type="InterPro" id="IPR000477">
    <property type="entry name" value="RT_dom"/>
</dbReference>
<dbReference type="InterPro" id="IPR043502">
    <property type="entry name" value="DNA/RNA_pol_sf"/>
</dbReference>
<feature type="domain" description="Reverse transcriptase" evidence="1">
    <location>
        <begin position="1"/>
        <end position="113"/>
    </location>
</feature>
<evidence type="ECO:0000313" key="2">
    <source>
        <dbReference type="EMBL" id="VFQ73141.1"/>
    </source>
</evidence>
<dbReference type="Pfam" id="PF00078">
    <property type="entry name" value="RVT_1"/>
    <property type="match status" value="1"/>
</dbReference>
<organism evidence="2 3">
    <name type="scientific">Cuscuta campestris</name>
    <dbReference type="NCBI Taxonomy" id="132261"/>
    <lineage>
        <taxon>Eukaryota</taxon>
        <taxon>Viridiplantae</taxon>
        <taxon>Streptophyta</taxon>
        <taxon>Embryophyta</taxon>
        <taxon>Tracheophyta</taxon>
        <taxon>Spermatophyta</taxon>
        <taxon>Magnoliopsida</taxon>
        <taxon>eudicotyledons</taxon>
        <taxon>Gunneridae</taxon>
        <taxon>Pentapetalae</taxon>
        <taxon>asterids</taxon>
        <taxon>lamiids</taxon>
        <taxon>Solanales</taxon>
        <taxon>Convolvulaceae</taxon>
        <taxon>Cuscuteae</taxon>
        <taxon>Cuscuta</taxon>
        <taxon>Cuscuta subgen. Grammica</taxon>
        <taxon>Cuscuta sect. Cleistogrammica</taxon>
    </lineage>
</organism>
<keyword evidence="3" id="KW-1185">Reference proteome</keyword>
<evidence type="ECO:0000313" key="3">
    <source>
        <dbReference type="Proteomes" id="UP000595140"/>
    </source>
</evidence>
<accession>A0A484LA62</accession>
<sequence length="113" mass="12456">MHHALDRKTNGGNLIIKVDMAKAFDKLSWEYLEAILAAFGFSSKVITLLMSNLKATSLSILINGQPAGFFHMERGIKQGDPLSPLLYILATEGLTRTLNHHLNNSYLTPFNAG</sequence>
<dbReference type="OrthoDB" id="1932527at2759"/>